<dbReference type="GO" id="GO:0016042">
    <property type="term" value="P:lipid catabolic process"/>
    <property type="evidence" value="ECO:0007669"/>
    <property type="project" value="UniProtKB-UniRule"/>
</dbReference>
<dbReference type="AlphaFoldDB" id="A0A2T2YMT7"/>
<evidence type="ECO:0000313" key="4">
    <source>
        <dbReference type="EMBL" id="PSR56823.1"/>
    </source>
</evidence>
<feature type="short sequence motif" description="DGA/G" evidence="2">
    <location>
        <begin position="208"/>
        <end position="210"/>
    </location>
</feature>
<evidence type="ECO:0000313" key="5">
    <source>
        <dbReference type="Proteomes" id="UP000240357"/>
    </source>
</evidence>
<dbReference type="Proteomes" id="UP000240357">
    <property type="component" value="Unassembled WGS sequence"/>
</dbReference>
<evidence type="ECO:0000256" key="1">
    <source>
        <dbReference type="ARBA" id="ARBA00023098"/>
    </source>
</evidence>
<dbReference type="RefSeq" id="WP_106932998.1">
    <property type="nucleotide sequence ID" value="NZ_PYFT01000001.1"/>
</dbReference>
<evidence type="ECO:0000259" key="3">
    <source>
        <dbReference type="PROSITE" id="PS51635"/>
    </source>
</evidence>
<dbReference type="GO" id="GO:0016787">
    <property type="term" value="F:hydrolase activity"/>
    <property type="evidence" value="ECO:0007669"/>
    <property type="project" value="UniProtKB-UniRule"/>
</dbReference>
<comment type="caution">
    <text evidence="4">The sequence shown here is derived from an EMBL/GenBank/DDBJ whole genome shotgun (WGS) entry which is preliminary data.</text>
</comment>
<feature type="short sequence motif" description="GXGXXG" evidence="2">
    <location>
        <begin position="36"/>
        <end position="41"/>
    </location>
</feature>
<keyword evidence="2" id="KW-0442">Lipid degradation</keyword>
<feature type="domain" description="PNPLA" evidence="3">
    <location>
        <begin position="32"/>
        <end position="221"/>
    </location>
</feature>
<organism evidence="4 5">
    <name type="scientific">Adhaeribacter arboris</name>
    <dbReference type="NCBI Taxonomy" id="2072846"/>
    <lineage>
        <taxon>Bacteria</taxon>
        <taxon>Pseudomonadati</taxon>
        <taxon>Bacteroidota</taxon>
        <taxon>Cytophagia</taxon>
        <taxon>Cytophagales</taxon>
        <taxon>Hymenobacteraceae</taxon>
        <taxon>Adhaeribacter</taxon>
    </lineage>
</organism>
<keyword evidence="5" id="KW-1185">Reference proteome</keyword>
<keyword evidence="1 2" id="KW-0443">Lipid metabolism</keyword>
<reference evidence="4 5" key="1">
    <citation type="submission" date="2018-03" db="EMBL/GenBank/DDBJ databases">
        <title>Adhaeribacter sp. HMF7605 Genome sequencing and assembly.</title>
        <authorList>
            <person name="Kang H."/>
            <person name="Kang J."/>
            <person name="Cha I."/>
            <person name="Kim H."/>
            <person name="Joh K."/>
        </authorList>
    </citation>
    <scope>NUCLEOTIDE SEQUENCE [LARGE SCALE GENOMIC DNA]</scope>
    <source>
        <strain evidence="4 5">HMF7605</strain>
    </source>
</reference>
<name>A0A2T2YMT7_9BACT</name>
<dbReference type="OrthoDB" id="1489257at2"/>
<evidence type="ECO:0000256" key="2">
    <source>
        <dbReference type="PROSITE-ProRule" id="PRU01161"/>
    </source>
</evidence>
<protein>
    <recommendedName>
        <fullName evidence="3">PNPLA domain-containing protein</fullName>
    </recommendedName>
</protein>
<keyword evidence="2" id="KW-0378">Hydrolase</keyword>
<accession>A0A2T2YMT7</accession>
<dbReference type="InterPro" id="IPR002641">
    <property type="entry name" value="PNPLA_dom"/>
</dbReference>
<dbReference type="SUPFAM" id="SSF52151">
    <property type="entry name" value="FabD/lysophospholipase-like"/>
    <property type="match status" value="1"/>
</dbReference>
<feature type="short sequence motif" description="GXSXG" evidence="2">
    <location>
        <begin position="64"/>
        <end position="68"/>
    </location>
</feature>
<sequence length="402" mass="45321">MKNFYFIGILIILLFCQNILLAQSPVYNNRILVVGGGGARGAWGAGFAKHLTEKYKGSYKTVYGTSTGSLMAPLIVLNDFVTLKTAYTSVTQRSIFNVNPFNRKTGELKKVPAFFRLLIGKKTFGESKNLRKLIDQFVSLPQYQQIRNSPDSLHFTVTVVDLKTGKPDYKSSNKIADFEQMKNWMWASGNEPLFMSYYPKKGPQAYVDGGVLENVPLKEALRFAIKNANIQDIDVIINKPIHPLVDTTFRKRGILQGLTRLIDLWSIEIRDDDTLIPQLVALAVNNQLTRQLVAAVHKTNGETISLSKPDSINIHLYYFPPELFTKLNQKELLLDKKRMTEMWEAGEAGKEDPNPKFDISSLINPQILNSTSHLMNLRASEKADQPITIPKALLENFLNGLK</sequence>
<feature type="active site" description="Proton acceptor" evidence="2">
    <location>
        <position position="208"/>
    </location>
</feature>
<proteinExistence type="predicted"/>
<dbReference type="PROSITE" id="PS51635">
    <property type="entry name" value="PNPLA"/>
    <property type="match status" value="1"/>
</dbReference>
<gene>
    <name evidence="4" type="ORF">AHMF7605_26660</name>
</gene>
<dbReference type="InterPro" id="IPR016035">
    <property type="entry name" value="Acyl_Trfase/lysoPLipase"/>
</dbReference>
<dbReference type="Pfam" id="PF01734">
    <property type="entry name" value="Patatin"/>
    <property type="match status" value="1"/>
</dbReference>
<feature type="active site" description="Nucleophile" evidence="2">
    <location>
        <position position="66"/>
    </location>
</feature>
<dbReference type="EMBL" id="PYFT01000001">
    <property type="protein sequence ID" value="PSR56823.1"/>
    <property type="molecule type" value="Genomic_DNA"/>
</dbReference>
<dbReference type="Gene3D" id="3.40.1090.10">
    <property type="entry name" value="Cytosolic phospholipase A2 catalytic domain"/>
    <property type="match status" value="1"/>
</dbReference>